<keyword evidence="3" id="KW-0547">Nucleotide-binding</keyword>
<keyword evidence="4" id="KW-1185">Reference proteome</keyword>
<dbReference type="CDD" id="cd16936">
    <property type="entry name" value="HATPase_RsbW-like"/>
    <property type="match status" value="1"/>
</dbReference>
<dbReference type="Pfam" id="PF13581">
    <property type="entry name" value="HATPase_c_2"/>
    <property type="match status" value="1"/>
</dbReference>
<dbReference type="PANTHER" id="PTHR35526:SF3">
    <property type="entry name" value="ANTI-SIGMA-F FACTOR RSBW"/>
    <property type="match status" value="1"/>
</dbReference>
<organism evidence="3 4">
    <name type="scientific">Roseospira marina</name>
    <dbReference type="NCBI Taxonomy" id="140057"/>
    <lineage>
        <taxon>Bacteria</taxon>
        <taxon>Pseudomonadati</taxon>
        <taxon>Pseudomonadota</taxon>
        <taxon>Alphaproteobacteria</taxon>
        <taxon>Rhodospirillales</taxon>
        <taxon>Rhodospirillaceae</taxon>
        <taxon>Roseospira</taxon>
    </lineage>
</organism>
<dbReference type="GO" id="GO:0005524">
    <property type="term" value="F:ATP binding"/>
    <property type="evidence" value="ECO:0007669"/>
    <property type="project" value="UniProtKB-KW"/>
</dbReference>
<proteinExistence type="predicted"/>
<keyword evidence="1" id="KW-0723">Serine/threonine-protein kinase</keyword>
<sequence length="359" mass="37530">MGERRLCGPAPPCGRVDTRRPAAAIQAVMVGTPLLRVTCNINSVSTAIDPMESIVHRLRKNRLIPARVPVATFGVGSATRPRVEFTAAANLWISGVSTGASGVTVGRDPGSVSAASKGENAMIDTAADRAGSDGLTVLAGVDVWTGQDGLLPRLLTPPNRGFLMTGAVDQAPAMAERARAVARNGGLAALMRAHVAWQVDLAGAIAAACTEHWSGLETRRDRVRLALHEAVVNALMYGCLRIVSRQRETRVGWMNQTSSIMAALADPARGGLPILVTVEADPDAWRFRVEDPGPGFEVPPPDDRGPCLSPEGLTAAHGRGIGLMRAVCDTVDWTEGGRVVTLRIRRAEGGGGPGASGGP</sequence>
<accession>A0A5M6IC54</accession>
<evidence type="ECO:0000313" key="3">
    <source>
        <dbReference type="EMBL" id="KAA5605325.1"/>
    </source>
</evidence>
<evidence type="ECO:0000313" key="4">
    <source>
        <dbReference type="Proteomes" id="UP000324065"/>
    </source>
</evidence>
<gene>
    <name evidence="3" type="ORF">F1188_12250</name>
</gene>
<dbReference type="OrthoDB" id="7359845at2"/>
<dbReference type="InterPro" id="IPR050267">
    <property type="entry name" value="Anti-sigma-factor_SerPK"/>
</dbReference>
<feature type="domain" description="Histidine kinase/HSP90-like ATPase" evidence="2">
    <location>
        <begin position="196"/>
        <end position="343"/>
    </location>
</feature>
<dbReference type="GO" id="GO:0004674">
    <property type="term" value="F:protein serine/threonine kinase activity"/>
    <property type="evidence" value="ECO:0007669"/>
    <property type="project" value="UniProtKB-KW"/>
</dbReference>
<reference evidence="3 4" key="1">
    <citation type="submission" date="2019-09" db="EMBL/GenBank/DDBJ databases">
        <title>Genome sequence of Roseospira marina, one of the more divergent members of the non-sulfur purple photosynthetic bacterial family, the Rhodospirillaceae.</title>
        <authorList>
            <person name="Meyer T."/>
            <person name="Kyndt J."/>
        </authorList>
    </citation>
    <scope>NUCLEOTIDE SEQUENCE [LARGE SCALE GENOMIC DNA]</scope>
    <source>
        <strain evidence="3 4">DSM 15113</strain>
    </source>
</reference>
<evidence type="ECO:0000256" key="1">
    <source>
        <dbReference type="ARBA" id="ARBA00022527"/>
    </source>
</evidence>
<dbReference type="Gene3D" id="3.30.565.10">
    <property type="entry name" value="Histidine kinase-like ATPase, C-terminal domain"/>
    <property type="match status" value="1"/>
</dbReference>
<protein>
    <submittedName>
        <fullName evidence="3">ATP-binding protein</fullName>
    </submittedName>
</protein>
<evidence type="ECO:0000259" key="2">
    <source>
        <dbReference type="Pfam" id="PF13581"/>
    </source>
</evidence>
<keyword evidence="1" id="KW-0418">Kinase</keyword>
<dbReference type="SUPFAM" id="SSF55874">
    <property type="entry name" value="ATPase domain of HSP90 chaperone/DNA topoisomerase II/histidine kinase"/>
    <property type="match status" value="1"/>
</dbReference>
<keyword evidence="3" id="KW-0067">ATP-binding</keyword>
<dbReference type="Proteomes" id="UP000324065">
    <property type="component" value="Unassembled WGS sequence"/>
</dbReference>
<comment type="caution">
    <text evidence="3">The sequence shown here is derived from an EMBL/GenBank/DDBJ whole genome shotgun (WGS) entry which is preliminary data.</text>
</comment>
<dbReference type="PANTHER" id="PTHR35526">
    <property type="entry name" value="ANTI-SIGMA-F FACTOR RSBW-RELATED"/>
    <property type="match status" value="1"/>
</dbReference>
<dbReference type="AlphaFoldDB" id="A0A5M6IC54"/>
<name>A0A5M6IC54_9PROT</name>
<dbReference type="InterPro" id="IPR036890">
    <property type="entry name" value="HATPase_C_sf"/>
</dbReference>
<dbReference type="EMBL" id="VWPJ01000010">
    <property type="protein sequence ID" value="KAA5605325.1"/>
    <property type="molecule type" value="Genomic_DNA"/>
</dbReference>
<dbReference type="InterPro" id="IPR003594">
    <property type="entry name" value="HATPase_dom"/>
</dbReference>
<keyword evidence="1" id="KW-0808">Transferase</keyword>